<keyword evidence="1" id="KW-0812">Transmembrane</keyword>
<feature type="transmembrane region" description="Helical" evidence="1">
    <location>
        <begin position="129"/>
        <end position="153"/>
    </location>
</feature>
<accession>A0ABS8KSK4</accession>
<feature type="transmembrane region" description="Helical" evidence="1">
    <location>
        <begin position="174"/>
        <end position="201"/>
    </location>
</feature>
<comment type="caution">
    <text evidence="2">The sequence shown here is derived from an EMBL/GenBank/DDBJ whole genome shotgun (WGS) entry which is preliminary data.</text>
</comment>
<evidence type="ECO:0000313" key="3">
    <source>
        <dbReference type="Proteomes" id="UP001198862"/>
    </source>
</evidence>
<organism evidence="2 3">
    <name type="scientific">Reyranella aquatilis</name>
    <dbReference type="NCBI Taxonomy" id="2035356"/>
    <lineage>
        <taxon>Bacteria</taxon>
        <taxon>Pseudomonadati</taxon>
        <taxon>Pseudomonadota</taxon>
        <taxon>Alphaproteobacteria</taxon>
        <taxon>Hyphomicrobiales</taxon>
        <taxon>Reyranellaceae</taxon>
        <taxon>Reyranella</taxon>
    </lineage>
</organism>
<protein>
    <recommendedName>
        <fullName evidence="4">Glycerophosphoryl diester phosphodiesterase membrane domain-containing protein</fullName>
    </recommendedName>
</protein>
<sequence>MSMIDGNATPLAGHVLGEALRRFLGDKMFWSYAVPLALLLAALSAFLPKHQTVAATIAFCFTLDHWLKRMLVPDWDKRIPAKAKWMQSFSWAFVGFCLLYGLGLMLLPLALAFSVGLGLRSLTEVGGMLALIVFQSITMIVLAAVFGSALLFLPARVVGLDWNVGDAVRSAAGLRGTLIAVALTCSAISIGGMVLGLATIVGWNIARLAGGPWSIFAGRAVVVFVDMLALYVVAHSLSRLFVARTGWTPPPLPGDRPEPSLTA</sequence>
<evidence type="ECO:0000313" key="2">
    <source>
        <dbReference type="EMBL" id="MCC8429045.1"/>
    </source>
</evidence>
<dbReference type="Proteomes" id="UP001198862">
    <property type="component" value="Unassembled WGS sequence"/>
</dbReference>
<keyword evidence="3" id="KW-1185">Reference proteome</keyword>
<dbReference type="EMBL" id="JAJISD010000003">
    <property type="protein sequence ID" value="MCC8429045.1"/>
    <property type="molecule type" value="Genomic_DNA"/>
</dbReference>
<name>A0ABS8KSK4_9HYPH</name>
<proteinExistence type="predicted"/>
<reference evidence="2 3" key="1">
    <citation type="submission" date="2021-11" db="EMBL/GenBank/DDBJ databases">
        <authorList>
            <person name="Lee D.-H."/>
            <person name="Kim S.-B."/>
        </authorList>
    </citation>
    <scope>NUCLEOTIDE SEQUENCE [LARGE SCALE GENOMIC DNA]</scope>
    <source>
        <strain evidence="2 3">KCTC 52223</strain>
    </source>
</reference>
<evidence type="ECO:0008006" key="4">
    <source>
        <dbReference type="Google" id="ProtNLM"/>
    </source>
</evidence>
<gene>
    <name evidence="2" type="ORF">LJ725_08715</name>
</gene>
<keyword evidence="1" id="KW-0472">Membrane</keyword>
<feature type="transmembrane region" description="Helical" evidence="1">
    <location>
        <begin position="213"/>
        <end position="234"/>
    </location>
</feature>
<feature type="transmembrane region" description="Helical" evidence="1">
    <location>
        <begin position="29"/>
        <end position="47"/>
    </location>
</feature>
<keyword evidence="1" id="KW-1133">Transmembrane helix</keyword>
<evidence type="ECO:0000256" key="1">
    <source>
        <dbReference type="SAM" id="Phobius"/>
    </source>
</evidence>
<dbReference type="RefSeq" id="WP_230550262.1">
    <property type="nucleotide sequence ID" value="NZ_JAJISD010000003.1"/>
</dbReference>
<feature type="transmembrane region" description="Helical" evidence="1">
    <location>
        <begin position="91"/>
        <end position="117"/>
    </location>
</feature>